<dbReference type="InterPro" id="IPR002797">
    <property type="entry name" value="Polysacc_synth"/>
</dbReference>
<protein>
    <submittedName>
        <fullName evidence="7">Oligosaccharide flippase family protein</fullName>
    </submittedName>
</protein>
<keyword evidence="4 6" id="KW-1133">Transmembrane helix</keyword>
<dbReference type="AlphaFoldDB" id="A0A6N7XAG6"/>
<feature type="transmembrane region" description="Helical" evidence="6">
    <location>
        <begin position="400"/>
        <end position="418"/>
    </location>
</feature>
<proteinExistence type="predicted"/>
<dbReference type="Proteomes" id="UP000434342">
    <property type="component" value="Unassembled WGS sequence"/>
</dbReference>
<evidence type="ECO:0000256" key="3">
    <source>
        <dbReference type="ARBA" id="ARBA00022692"/>
    </source>
</evidence>
<accession>A0A6N7XAG6</accession>
<dbReference type="PANTHER" id="PTHR30250">
    <property type="entry name" value="PST FAMILY PREDICTED COLANIC ACID TRANSPORTER"/>
    <property type="match status" value="1"/>
</dbReference>
<feature type="transmembrane region" description="Helical" evidence="6">
    <location>
        <begin position="133"/>
        <end position="152"/>
    </location>
</feature>
<feature type="transmembrane region" description="Helical" evidence="6">
    <location>
        <begin position="70"/>
        <end position="89"/>
    </location>
</feature>
<keyword evidence="3 6" id="KW-0812">Transmembrane</keyword>
<organism evidence="7 8">
    <name type="scientific">Parafannyhessea umbonata</name>
    <dbReference type="NCBI Taxonomy" id="604330"/>
    <lineage>
        <taxon>Bacteria</taxon>
        <taxon>Bacillati</taxon>
        <taxon>Actinomycetota</taxon>
        <taxon>Coriobacteriia</taxon>
        <taxon>Coriobacteriales</taxon>
        <taxon>Atopobiaceae</taxon>
        <taxon>Parafannyhessea</taxon>
    </lineage>
</organism>
<feature type="transmembrane region" description="Helical" evidence="6">
    <location>
        <begin position="458"/>
        <end position="477"/>
    </location>
</feature>
<evidence type="ECO:0000256" key="1">
    <source>
        <dbReference type="ARBA" id="ARBA00004651"/>
    </source>
</evidence>
<sequence>MDADYTMKMLLNEMWNRYRSLSKVKRATLWITLSGFILRGISFITVPIFTRLLTTSEYGSFSVYQSWESVFVYVVTLGVAYGGFNNGMVRYPEDKEGYTSSVTGLIITMGAVWFVLASVFQDQASALTGMPNSYVLLMLVDVVASEIYDIWACRARYDFDYRKVVVAAIILAAGVPALGIPFVILAQDKVLARILSFVLVEVAMAIALGNGMMRRGRKFFCADYWKFTLAFNIPLLPHYLSQVVLSSSDRIMIRQMCSTADAGVYSIAYSAGMIMTVLTSSLNNTVMPWLYRRLEAKEYGGVGKVTLEILGMLAVLILLMDALAPEIVGILAPSKYGEALRLVPVIAASVFFIFLYSFCSNIEFFWEKTRVATVASVIAAILNVALNAIFIPLIGYRAAGYTTLACYVVLGVAHYTFAQQVAKQRTGASLIDGRAVWGMAAVLVVASVAFAGLYPYPLVRYALLAVAAIICASKRKIIAEKIKGVRS</sequence>
<feature type="transmembrane region" description="Helical" evidence="6">
    <location>
        <begin position="339"/>
        <end position="359"/>
    </location>
</feature>
<dbReference type="InterPro" id="IPR050833">
    <property type="entry name" value="Poly_Biosynth_Transport"/>
</dbReference>
<keyword evidence="5 6" id="KW-0472">Membrane</keyword>
<dbReference type="GO" id="GO:0005886">
    <property type="term" value="C:plasma membrane"/>
    <property type="evidence" value="ECO:0007669"/>
    <property type="project" value="UniProtKB-SubCell"/>
</dbReference>
<evidence type="ECO:0000313" key="7">
    <source>
        <dbReference type="EMBL" id="MST60237.1"/>
    </source>
</evidence>
<reference evidence="7 8" key="1">
    <citation type="submission" date="2019-08" db="EMBL/GenBank/DDBJ databases">
        <title>In-depth cultivation of the pig gut microbiome towards novel bacterial diversity and tailored functional studies.</title>
        <authorList>
            <person name="Wylensek D."/>
            <person name="Hitch T.C.A."/>
            <person name="Clavel T."/>
        </authorList>
    </citation>
    <scope>NUCLEOTIDE SEQUENCE [LARGE SCALE GENOMIC DNA]</scope>
    <source>
        <strain evidence="7 8">WB01_CNA04</strain>
    </source>
</reference>
<dbReference type="Pfam" id="PF01943">
    <property type="entry name" value="Polysacc_synt"/>
    <property type="match status" value="1"/>
</dbReference>
<feature type="transmembrane region" description="Helical" evidence="6">
    <location>
        <begin position="27"/>
        <end position="50"/>
    </location>
</feature>
<comment type="subcellular location">
    <subcellularLocation>
        <location evidence="1">Cell membrane</location>
        <topology evidence="1">Multi-pass membrane protein</topology>
    </subcellularLocation>
</comment>
<gene>
    <name evidence="7" type="ORF">FYJ69_04830</name>
</gene>
<dbReference type="RefSeq" id="WP_154540624.1">
    <property type="nucleotide sequence ID" value="NZ_VUND01000002.1"/>
</dbReference>
<feature type="transmembrane region" description="Helical" evidence="6">
    <location>
        <begin position="101"/>
        <end position="121"/>
    </location>
</feature>
<dbReference type="PANTHER" id="PTHR30250:SF11">
    <property type="entry name" value="O-ANTIGEN TRANSPORTER-RELATED"/>
    <property type="match status" value="1"/>
</dbReference>
<feature type="transmembrane region" description="Helical" evidence="6">
    <location>
        <begin position="430"/>
        <end position="452"/>
    </location>
</feature>
<evidence type="ECO:0000256" key="6">
    <source>
        <dbReference type="SAM" id="Phobius"/>
    </source>
</evidence>
<comment type="caution">
    <text evidence="7">The sequence shown here is derived from an EMBL/GenBank/DDBJ whole genome shotgun (WGS) entry which is preliminary data.</text>
</comment>
<evidence type="ECO:0000256" key="4">
    <source>
        <dbReference type="ARBA" id="ARBA00022989"/>
    </source>
</evidence>
<evidence type="ECO:0000313" key="8">
    <source>
        <dbReference type="Proteomes" id="UP000434342"/>
    </source>
</evidence>
<feature type="transmembrane region" description="Helical" evidence="6">
    <location>
        <begin position="164"/>
        <end position="184"/>
    </location>
</feature>
<feature type="transmembrane region" description="Helical" evidence="6">
    <location>
        <begin position="224"/>
        <end position="245"/>
    </location>
</feature>
<keyword evidence="2" id="KW-1003">Cell membrane</keyword>
<feature type="transmembrane region" description="Helical" evidence="6">
    <location>
        <begin position="190"/>
        <end position="212"/>
    </location>
</feature>
<feature type="transmembrane region" description="Helical" evidence="6">
    <location>
        <begin position="371"/>
        <end position="394"/>
    </location>
</feature>
<feature type="transmembrane region" description="Helical" evidence="6">
    <location>
        <begin position="265"/>
        <end position="286"/>
    </location>
</feature>
<evidence type="ECO:0000256" key="2">
    <source>
        <dbReference type="ARBA" id="ARBA00022475"/>
    </source>
</evidence>
<evidence type="ECO:0000256" key="5">
    <source>
        <dbReference type="ARBA" id="ARBA00023136"/>
    </source>
</evidence>
<name>A0A6N7XAG6_9ACTN</name>
<dbReference type="EMBL" id="VUND01000002">
    <property type="protein sequence ID" value="MST60237.1"/>
    <property type="molecule type" value="Genomic_DNA"/>
</dbReference>
<feature type="transmembrane region" description="Helical" evidence="6">
    <location>
        <begin position="307"/>
        <end position="333"/>
    </location>
</feature>